<dbReference type="Gene3D" id="3.30.70.2690">
    <property type="entry name" value="LOR/SDH bifunctional enzyme, conserved domain"/>
    <property type="match status" value="1"/>
</dbReference>
<dbReference type="InterPro" id="IPR007545">
    <property type="entry name" value="LOR/SDH_bifunc_enz_cons_dom"/>
</dbReference>
<keyword evidence="4" id="KW-0472">Membrane</keyword>
<dbReference type="GO" id="GO:0004753">
    <property type="term" value="F:saccharopine dehydrogenase activity"/>
    <property type="evidence" value="ECO:0007669"/>
    <property type="project" value="TreeGrafter"/>
</dbReference>
<dbReference type="InterPro" id="IPR005097">
    <property type="entry name" value="Sacchrp_dh_NADP-bd"/>
</dbReference>
<evidence type="ECO:0000256" key="2">
    <source>
        <dbReference type="ARBA" id="ARBA00023002"/>
    </source>
</evidence>
<dbReference type="GO" id="GO:0019878">
    <property type="term" value="P:lysine biosynthetic process via aminoadipic acid"/>
    <property type="evidence" value="ECO:0007669"/>
    <property type="project" value="TreeGrafter"/>
</dbReference>
<dbReference type="Pfam" id="PF16653">
    <property type="entry name" value="Sacchrp_dh_C"/>
    <property type="match status" value="1"/>
</dbReference>
<name>A0A2Z7CQG9_9LAMI</name>
<dbReference type="SUPFAM" id="SSF55347">
    <property type="entry name" value="Glyceraldehyde-3-phosphate dehydrogenase-like, C-terminal domain"/>
    <property type="match status" value="1"/>
</dbReference>
<evidence type="ECO:0000259" key="6">
    <source>
        <dbReference type="Pfam" id="PF04455"/>
    </source>
</evidence>
<evidence type="ECO:0000259" key="5">
    <source>
        <dbReference type="Pfam" id="PF03435"/>
    </source>
</evidence>
<dbReference type="SUPFAM" id="SSF51735">
    <property type="entry name" value="NAD(P)-binding Rossmann-fold domains"/>
    <property type="match status" value="1"/>
</dbReference>
<dbReference type="CDD" id="cd12144">
    <property type="entry name" value="SDH_N_domain"/>
    <property type="match status" value="1"/>
</dbReference>
<dbReference type="AlphaFoldDB" id="A0A2Z7CQG9"/>
<dbReference type="Gene3D" id="3.30.360.10">
    <property type="entry name" value="Dihydrodipicolinate Reductase, domain 2"/>
    <property type="match status" value="1"/>
</dbReference>
<proteinExistence type="predicted"/>
<evidence type="ECO:0000313" key="9">
    <source>
        <dbReference type="Proteomes" id="UP000250235"/>
    </source>
</evidence>
<dbReference type="Pfam" id="PF04455">
    <property type="entry name" value="Saccharop_dh_N"/>
    <property type="match status" value="1"/>
</dbReference>
<accession>A0A2Z7CQG9</accession>
<dbReference type="PANTHER" id="PTHR11133">
    <property type="entry name" value="SACCHAROPINE DEHYDROGENASE"/>
    <property type="match status" value="1"/>
</dbReference>
<evidence type="ECO:0000256" key="3">
    <source>
        <dbReference type="ARBA" id="ARBA00023027"/>
    </source>
</evidence>
<evidence type="ECO:0000256" key="4">
    <source>
        <dbReference type="SAM" id="Phobius"/>
    </source>
</evidence>
<evidence type="ECO:0000259" key="7">
    <source>
        <dbReference type="Pfam" id="PF16653"/>
    </source>
</evidence>
<keyword evidence="9" id="KW-1185">Reference proteome</keyword>
<dbReference type="Gene3D" id="3.40.50.720">
    <property type="entry name" value="NAD(P)-binding Rossmann-like Domain"/>
    <property type="match status" value="1"/>
</dbReference>
<protein>
    <submittedName>
        <fullName evidence="8">Lysine-ketoglutarate reductase/saccharopine dehydrogenase bifunctional enzyme</fullName>
    </submittedName>
</protein>
<feature type="transmembrane region" description="Helical" evidence="4">
    <location>
        <begin position="655"/>
        <end position="675"/>
    </location>
</feature>
<gene>
    <name evidence="8" type="ORF">F511_09624</name>
</gene>
<dbReference type="InterPro" id="IPR051168">
    <property type="entry name" value="AASS"/>
</dbReference>
<keyword evidence="2" id="KW-0560">Oxidoreductase</keyword>
<feature type="domain" description="Saccharopine dehydrogenase NADP binding" evidence="5">
    <location>
        <begin position="232"/>
        <end position="366"/>
    </location>
</feature>
<keyword evidence="1" id="KW-0521">NADP</keyword>
<sequence length="711" mass="78362">MEGSGVICSAVDILPTEFAREASQHFGDILSEFVGVLASSKYLEELPMHLRRACIVHGGSLTSLFEYIPRMHNSNLENPSRNLPNIQSEKMKHTTLISLSGHLFDQFLINEALDIIEAAGVSFKLVKFDVGQSTKAMSYSELELPKLSDFPVLQHLPFPVHLLPVNVEISNDQIGADDKALLDKVIDSLASLANPSESHVDSINNVVTLKVGKFKEMMNLEKDNDTKPEAVILILGAGRVCRPAAEFLTSIGSSSSKKWLKSCVNDDFQENTCVKVIVASLFLKDAQEIAEGIPNATAVQLDALNHESLCNYISLVDVVISLLPPSFHCKIASACLQLRKHLVTASYVDDSMSKLDEKAKSSGVTFLCEMGLDPGIDHMMAMKMINQAHVRGGKIKSFTSYCGGLPSPDAANNPIGYKFSWSPAGAIRAGRNPATYKHHGEIKQVDGDSLYDSASKLRIPDFPAFALECLPNRNSLVYGDLYGIGNEASSIFRGTLRYEGSFGEIMGTLARIGIFSTEASPIFENKIRPTYRNFILELLNIHNNILNETEIGEKEIEERIMALGLCKERDTALKTAKTILFLGFLERADIPIFCKCAFDVTCLRMEERLVYSGTEKDMVLLHHEIEVDFPNGRPSEKHRATLLEFGRSDKEEKSYTAMALTVGIPVAIGALLILGKKIKSTGVLRPIDPEIYLPALDILEAYGFKLVEKID</sequence>
<feature type="domain" description="LOR/SDH bifunctional enzyme conserved" evidence="6">
    <location>
        <begin position="96"/>
        <end position="144"/>
    </location>
</feature>
<dbReference type="OrthoDB" id="10059875at2759"/>
<dbReference type="Proteomes" id="UP000250235">
    <property type="component" value="Unassembled WGS sequence"/>
</dbReference>
<dbReference type="InterPro" id="IPR032095">
    <property type="entry name" value="Sacchrp_dh-like_C"/>
</dbReference>
<dbReference type="InterPro" id="IPR036291">
    <property type="entry name" value="NAD(P)-bd_dom_sf"/>
</dbReference>
<organism evidence="8 9">
    <name type="scientific">Dorcoceras hygrometricum</name>
    <dbReference type="NCBI Taxonomy" id="472368"/>
    <lineage>
        <taxon>Eukaryota</taxon>
        <taxon>Viridiplantae</taxon>
        <taxon>Streptophyta</taxon>
        <taxon>Embryophyta</taxon>
        <taxon>Tracheophyta</taxon>
        <taxon>Spermatophyta</taxon>
        <taxon>Magnoliopsida</taxon>
        <taxon>eudicotyledons</taxon>
        <taxon>Gunneridae</taxon>
        <taxon>Pentapetalae</taxon>
        <taxon>asterids</taxon>
        <taxon>lamiids</taxon>
        <taxon>Lamiales</taxon>
        <taxon>Gesneriaceae</taxon>
        <taxon>Didymocarpoideae</taxon>
        <taxon>Trichosporeae</taxon>
        <taxon>Loxocarpinae</taxon>
        <taxon>Dorcoceras</taxon>
    </lineage>
</organism>
<dbReference type="InterPro" id="IPR043009">
    <property type="entry name" value="LOR/SDH_bifunc_enz_cons_dom_sf"/>
</dbReference>
<keyword evidence="4" id="KW-0812">Transmembrane</keyword>
<dbReference type="PANTHER" id="PTHR11133:SF22">
    <property type="entry name" value="ALPHA-AMINOADIPIC SEMIALDEHYDE SYNTHASE, MITOCHONDRIAL"/>
    <property type="match status" value="1"/>
</dbReference>
<reference evidence="8 9" key="1">
    <citation type="journal article" date="2015" name="Proc. Natl. Acad. Sci. U.S.A.">
        <title>The resurrection genome of Boea hygrometrica: A blueprint for survival of dehydration.</title>
        <authorList>
            <person name="Xiao L."/>
            <person name="Yang G."/>
            <person name="Zhang L."/>
            <person name="Yang X."/>
            <person name="Zhao S."/>
            <person name="Ji Z."/>
            <person name="Zhou Q."/>
            <person name="Hu M."/>
            <person name="Wang Y."/>
            <person name="Chen M."/>
            <person name="Xu Y."/>
            <person name="Jin H."/>
            <person name="Xiao X."/>
            <person name="Hu G."/>
            <person name="Bao F."/>
            <person name="Hu Y."/>
            <person name="Wan P."/>
            <person name="Li L."/>
            <person name="Deng X."/>
            <person name="Kuang T."/>
            <person name="Xiang C."/>
            <person name="Zhu J.K."/>
            <person name="Oliver M.J."/>
            <person name="He Y."/>
        </authorList>
    </citation>
    <scope>NUCLEOTIDE SEQUENCE [LARGE SCALE GENOMIC DNA]</scope>
    <source>
        <strain evidence="9">cv. XS01</strain>
    </source>
</reference>
<keyword evidence="4" id="KW-1133">Transmembrane helix</keyword>
<evidence type="ECO:0000313" key="8">
    <source>
        <dbReference type="EMBL" id="KZV49028.1"/>
    </source>
</evidence>
<dbReference type="GO" id="GO:0005737">
    <property type="term" value="C:cytoplasm"/>
    <property type="evidence" value="ECO:0007669"/>
    <property type="project" value="TreeGrafter"/>
</dbReference>
<evidence type="ECO:0000256" key="1">
    <source>
        <dbReference type="ARBA" id="ARBA00022857"/>
    </source>
</evidence>
<keyword evidence="3" id="KW-0520">NAD</keyword>
<dbReference type="EMBL" id="KQ993790">
    <property type="protein sequence ID" value="KZV49028.1"/>
    <property type="molecule type" value="Genomic_DNA"/>
</dbReference>
<dbReference type="FunFam" id="3.30.360.10:FF:000008">
    <property type="entry name" value="Alpha-aminoadipic semialdehyde synthase, mitochondrial"/>
    <property type="match status" value="1"/>
</dbReference>
<dbReference type="Pfam" id="PF03435">
    <property type="entry name" value="Sacchrp_dh_NADP"/>
    <property type="match status" value="1"/>
</dbReference>
<feature type="domain" description="Saccharopine dehydrogenase-like C-terminal" evidence="7">
    <location>
        <begin position="371"/>
        <end position="703"/>
    </location>
</feature>
<dbReference type="Gene3D" id="1.10.1870.10">
    <property type="entry name" value="Domain 3, Saccharopine reductase"/>
    <property type="match status" value="1"/>
</dbReference>